<feature type="compositionally biased region" description="Low complexity" evidence="2">
    <location>
        <begin position="968"/>
        <end position="979"/>
    </location>
</feature>
<keyword evidence="6" id="KW-1185">Reference proteome</keyword>
<dbReference type="InterPro" id="IPR001936">
    <property type="entry name" value="RasGAP_dom"/>
</dbReference>
<feature type="compositionally biased region" description="Basic residues" evidence="2">
    <location>
        <begin position="100"/>
        <end position="117"/>
    </location>
</feature>
<protein>
    <submittedName>
        <fullName evidence="5">BUD2</fullName>
    </submittedName>
</protein>
<name>A0A8H7ZB67_9ASCO</name>
<dbReference type="EMBL" id="JAEOAQ010000005">
    <property type="protein sequence ID" value="KAG5418632.1"/>
    <property type="molecule type" value="Genomic_DNA"/>
</dbReference>
<dbReference type="Gene3D" id="1.10.506.10">
    <property type="entry name" value="GTPase Activation - p120gap, domain 1"/>
    <property type="match status" value="1"/>
</dbReference>
<dbReference type="GeneID" id="93652789"/>
<reference evidence="5 6" key="1">
    <citation type="submission" date="2020-12" db="EMBL/GenBank/DDBJ databases">
        <title>Effect of drift, selection, and recombination on the evolution of hybrid genomes in Candida yeast pathogens.</title>
        <authorList>
            <person name="Mixao V."/>
            <person name="Ksiezopolska E."/>
            <person name="Saus E."/>
            <person name="Boekhout T."/>
            <person name="Gacser A."/>
            <person name="Gabaldon T."/>
        </authorList>
    </citation>
    <scope>NUCLEOTIDE SEQUENCE [LARGE SCALE GENOMIC DNA]</scope>
    <source>
        <strain evidence="5 6">BP57</strain>
    </source>
</reference>
<feature type="region of interest" description="Disordered" evidence="2">
    <location>
        <begin position="73"/>
        <end position="126"/>
    </location>
</feature>
<feature type="domain" description="Ras-GAP" evidence="4">
    <location>
        <begin position="614"/>
        <end position="877"/>
    </location>
</feature>
<dbReference type="RefSeq" id="XP_067547748.1">
    <property type="nucleotide sequence ID" value="XM_067693204.1"/>
</dbReference>
<dbReference type="InterPro" id="IPR035892">
    <property type="entry name" value="C2_domain_sf"/>
</dbReference>
<sequence length="1237" mass="140304">MSYQSAYHKAVLRDKGTFEGKDFLVSTDSITWIRVDSLSITEHGQLYSSDEQSNHYLLLQSLQSCHVQIMNGLPSSPTTATGSTASTKSQQQQLQLQLQHQHRRSPPSKRSLGKRNGHQQSEALEDEPPTVFIKTFDNDKLYIRVASKLNFGNLVSSLIVWQNLKPQGLAKKWYSENKVANKIEVPPNELLVCRFKIYGPLPNKYKNLNIIHGPQAPVYQPKIDEFVMNNNTAANHNNTSVFQTSGDNTINEGWFYVMGALNSNGILNIISELDGTLLYSIDIKTLLASEVREMHHSIFNSSNVLFVGQLKELRYNNTIRTTTTLTADQLMTTFLTREGKIIPSNHRIFIEFPLHIDLEDWFVGLNYFAKREYIGSFNSESKLITTGSQRDQHPQNPQLRDFTKAHFRVSKKLTIDIIEAKLDNINGNSKNHSAKIYAEVRMWGYPWSRTAIVNQTNNPFWKEEFSTDLPISTQMIHILIKRCNHESFYSPHDKLLGTIYVTPDILTKQIKTSSTIMTSAASVNSIQVNTIPLPSATATNDINNVNSNSANLDIMRLTIYDPNNIPIGKLLIEVNLKEYHILPPQFFKPMEKMLVNAPWKDLIKFCNENVSSAEFERVSVVLLDIFQSLGVEDEWFKNLMESELVNLDMASRRSYHKRNSQDKKDNSAVTNSSSNNVFNTLFRGSSIFSKSLEKYNLRIGQEYLEKVFGDFFAKIDHEGKNCEVDPRYVRIQERAMRKGFASIDDAEDYFDDDSSDGGYDSDFERERDERVKQMVEENYHNLLGYAEEIWKKIYMTSKDMPDQIKTQLKNFRSKVELVCEPDDKTTSLNCVSAFLFLRFFCPAILNPKLFYLAKNHQTGSTQRTLTLIAKILLNLANRQEFSIHKEPHLIKLNPFLRAHKDEVVTYFNRITGRSNDFNEKVLDLSHELKRINLGLDQTSNELPSTPYLIDHYLRLTELAMLIANAESANGSSGSNGNGSQHKPTGSLTGDAVSSNFSNSVSATPQSELAHPNLNELDEGDENKDVYKIGALEFERTDLLDLAGEDNADGFIHSLCKDNEHIFSFINENITFKDIQNQCRKLAKKINDWDVYLENYEFPMNYYSSSDLLWQVFGNYILKNTWLDSRGCLSSSSSLGFSQSTTGGGTSSSTSSSSWSIYRQRGGYKNLIDDHAMTSLKLKFGGDEQYYRLKSASMSSLNSTSGVSGISGGGIFSGSSVGSSERSSGSEGLKKIKNWFRR</sequence>
<dbReference type="PANTHER" id="PTHR10194:SF60">
    <property type="entry name" value="RAS GTPASE-ACTIVATING PROTEIN RASKOL"/>
    <property type="match status" value="1"/>
</dbReference>
<organism evidence="5 6">
    <name type="scientific">Candida metapsilosis</name>
    <dbReference type="NCBI Taxonomy" id="273372"/>
    <lineage>
        <taxon>Eukaryota</taxon>
        <taxon>Fungi</taxon>
        <taxon>Dikarya</taxon>
        <taxon>Ascomycota</taxon>
        <taxon>Saccharomycotina</taxon>
        <taxon>Pichiomycetes</taxon>
        <taxon>Debaryomycetaceae</taxon>
        <taxon>Candida/Lodderomyces clade</taxon>
        <taxon>Candida</taxon>
    </lineage>
</organism>
<accession>A0A8H7ZB67</accession>
<dbReference type="PROSITE" id="PS00509">
    <property type="entry name" value="RAS_GTPASE_ACTIV_1"/>
    <property type="match status" value="1"/>
</dbReference>
<dbReference type="GO" id="GO:0007165">
    <property type="term" value="P:signal transduction"/>
    <property type="evidence" value="ECO:0007669"/>
    <property type="project" value="UniProtKB-ARBA"/>
</dbReference>
<dbReference type="InterPro" id="IPR023152">
    <property type="entry name" value="RasGAP_CS"/>
</dbReference>
<dbReference type="CDD" id="cd00030">
    <property type="entry name" value="C2"/>
    <property type="match status" value="1"/>
</dbReference>
<dbReference type="SMART" id="SM00323">
    <property type="entry name" value="RasGAP"/>
    <property type="match status" value="1"/>
</dbReference>
<dbReference type="Gene3D" id="2.60.40.150">
    <property type="entry name" value="C2 domain"/>
    <property type="match status" value="1"/>
</dbReference>
<dbReference type="InterPro" id="IPR008936">
    <property type="entry name" value="Rho_GTPase_activation_prot"/>
</dbReference>
<dbReference type="Proteomes" id="UP000669133">
    <property type="component" value="Unassembled WGS sequence"/>
</dbReference>
<dbReference type="CDD" id="cd05137">
    <property type="entry name" value="RasGAP_CLA2_BUD2"/>
    <property type="match status" value="1"/>
</dbReference>
<dbReference type="PROSITE" id="PS50018">
    <property type="entry name" value="RAS_GTPASE_ACTIV_2"/>
    <property type="match status" value="1"/>
</dbReference>
<comment type="caution">
    <text evidence="5">The sequence shown here is derived from an EMBL/GenBank/DDBJ whole genome shotgun (WGS) entry which is preliminary data.</text>
</comment>
<gene>
    <name evidence="5" type="ORF">I9W82_004160</name>
</gene>
<feature type="region of interest" description="Disordered" evidence="2">
    <location>
        <begin position="968"/>
        <end position="1019"/>
    </location>
</feature>
<feature type="domain" description="C2" evidence="3">
    <location>
        <begin position="393"/>
        <end position="517"/>
    </location>
</feature>
<dbReference type="SMART" id="SM00239">
    <property type="entry name" value="C2"/>
    <property type="match status" value="1"/>
</dbReference>
<dbReference type="PANTHER" id="PTHR10194">
    <property type="entry name" value="RAS GTPASE-ACTIVATING PROTEINS"/>
    <property type="match status" value="1"/>
</dbReference>
<feature type="compositionally biased region" description="Low complexity" evidence="2">
    <location>
        <begin position="991"/>
        <end position="1002"/>
    </location>
</feature>
<evidence type="ECO:0000256" key="2">
    <source>
        <dbReference type="SAM" id="MobiDB-lite"/>
    </source>
</evidence>
<dbReference type="GO" id="GO:0005096">
    <property type="term" value="F:GTPase activator activity"/>
    <property type="evidence" value="ECO:0007669"/>
    <property type="project" value="UniProtKB-KW"/>
</dbReference>
<evidence type="ECO:0000256" key="1">
    <source>
        <dbReference type="ARBA" id="ARBA00022468"/>
    </source>
</evidence>
<dbReference type="AlphaFoldDB" id="A0A8H7ZB67"/>
<dbReference type="Pfam" id="PF00616">
    <property type="entry name" value="RasGAP"/>
    <property type="match status" value="1"/>
</dbReference>
<dbReference type="Pfam" id="PF00168">
    <property type="entry name" value="C2"/>
    <property type="match status" value="1"/>
</dbReference>
<proteinExistence type="predicted"/>
<keyword evidence="1" id="KW-0343">GTPase activation</keyword>
<dbReference type="SUPFAM" id="SSF49562">
    <property type="entry name" value="C2 domain (Calcium/lipid-binding domain, CaLB)"/>
    <property type="match status" value="1"/>
</dbReference>
<evidence type="ECO:0000313" key="5">
    <source>
        <dbReference type="EMBL" id="KAG5418632.1"/>
    </source>
</evidence>
<evidence type="ECO:0000259" key="3">
    <source>
        <dbReference type="PROSITE" id="PS50004"/>
    </source>
</evidence>
<dbReference type="PROSITE" id="PS50004">
    <property type="entry name" value="C2"/>
    <property type="match status" value="1"/>
</dbReference>
<dbReference type="InterPro" id="IPR000008">
    <property type="entry name" value="C2_dom"/>
</dbReference>
<dbReference type="OrthoDB" id="775356at2759"/>
<feature type="compositionally biased region" description="Low complexity" evidence="2">
    <location>
        <begin position="74"/>
        <end position="99"/>
    </location>
</feature>
<evidence type="ECO:0000313" key="6">
    <source>
        <dbReference type="Proteomes" id="UP000669133"/>
    </source>
</evidence>
<dbReference type="InterPro" id="IPR039360">
    <property type="entry name" value="Ras_GTPase"/>
</dbReference>
<evidence type="ECO:0000259" key="4">
    <source>
        <dbReference type="PROSITE" id="PS50018"/>
    </source>
</evidence>
<dbReference type="SUPFAM" id="SSF48350">
    <property type="entry name" value="GTPase activation domain, GAP"/>
    <property type="match status" value="1"/>
</dbReference>